<comment type="caution">
    <text evidence="3">The sequence shown here is derived from an EMBL/GenBank/DDBJ whole genome shotgun (WGS) entry which is preliminary data.</text>
</comment>
<sequence length="458" mass="51462">MLSLSELKDALTALGESTATGKLRGEARRDELVKRLHQVRVASGLVVGNTDDKDVVVGTQALDKLPLSELRSVLELRNISTQTPGLKGEARRHALIQRLMNTFKKLESQSGRINFDTSLESVSGRTGSNDDEADETKSETNSSVYSTASEFIFYNSVNIERDSRPELQPKANALTPQLSFTKLKKEAIDAQIDSKSTEFSDDRVEHLQRELFDLRTKLHTARQEQQRLVDQSLQKAGIQLSLCEISAKLQALERERRRLQENYYGHELVTCDVLTSTNNNHVSLELMQEDAMLLIEKHQEALKCLAERTKEAMAVAKFHAVEIESGIATSARQEEDKLLRRIGQIESSLGSTTASPALNNSSETKFGSKSPFLTRCRTMPNGRHPPPWDRMDIGKQRKLIDLQSAVSFHIRRDRVTLGSVLTTARVPTQTHELDMKEQLLEKAKCNVEEIRVSKSQKT</sequence>
<reference evidence="3 4" key="1">
    <citation type="submission" date="2013-11" db="EMBL/GenBank/DDBJ databases">
        <title>The Genome Sequence of Phytophthora parasitica P1569.</title>
        <authorList>
            <consortium name="The Broad Institute Genomics Platform"/>
            <person name="Russ C."/>
            <person name="Tyler B."/>
            <person name="Panabieres F."/>
            <person name="Shan W."/>
            <person name="Tripathy S."/>
            <person name="Grunwald N."/>
            <person name="Machado M."/>
            <person name="Johnson C.S."/>
            <person name="Arredondo F."/>
            <person name="Hong C."/>
            <person name="Coffey M."/>
            <person name="Young S.K."/>
            <person name="Zeng Q."/>
            <person name="Gargeya S."/>
            <person name="Fitzgerald M."/>
            <person name="Abouelleil A."/>
            <person name="Alvarado L."/>
            <person name="Chapman S.B."/>
            <person name="Gainer-Dewar J."/>
            <person name="Goldberg J."/>
            <person name="Griggs A."/>
            <person name="Gujja S."/>
            <person name="Hansen M."/>
            <person name="Howarth C."/>
            <person name="Imamovic A."/>
            <person name="Ireland A."/>
            <person name="Larimer J."/>
            <person name="McCowan C."/>
            <person name="Murphy C."/>
            <person name="Pearson M."/>
            <person name="Poon T.W."/>
            <person name="Priest M."/>
            <person name="Roberts A."/>
            <person name="Saif S."/>
            <person name="Shea T."/>
            <person name="Sykes S."/>
            <person name="Wortman J."/>
            <person name="Nusbaum C."/>
            <person name="Birren B."/>
        </authorList>
    </citation>
    <scope>NUCLEOTIDE SEQUENCE [LARGE SCALE GENOMIC DNA]</scope>
    <source>
        <strain evidence="3 4">P1569</strain>
    </source>
</reference>
<protein>
    <recommendedName>
        <fullName evidence="5">SAP domain-containing protein</fullName>
    </recommendedName>
</protein>
<dbReference type="HOGENOM" id="CLU_027394_0_0_1"/>
<dbReference type="eggNOG" id="ENOG502SAQM">
    <property type="taxonomic scope" value="Eukaryota"/>
</dbReference>
<evidence type="ECO:0000313" key="3">
    <source>
        <dbReference type="EMBL" id="ETI54235.1"/>
    </source>
</evidence>
<feature type="region of interest" description="Disordered" evidence="2">
    <location>
        <begin position="117"/>
        <end position="142"/>
    </location>
</feature>
<dbReference type="AlphaFoldDB" id="V9FRV6"/>
<evidence type="ECO:0000256" key="2">
    <source>
        <dbReference type="SAM" id="MobiDB-lite"/>
    </source>
</evidence>
<accession>V9FRV6</accession>
<dbReference type="Proteomes" id="UP000018721">
    <property type="component" value="Unassembled WGS sequence"/>
</dbReference>
<evidence type="ECO:0000256" key="1">
    <source>
        <dbReference type="SAM" id="Coils"/>
    </source>
</evidence>
<dbReference type="EMBL" id="ANIZ01000533">
    <property type="protein sequence ID" value="ETI54235.1"/>
    <property type="molecule type" value="Genomic_DNA"/>
</dbReference>
<proteinExistence type="predicted"/>
<keyword evidence="1" id="KW-0175">Coiled coil</keyword>
<name>V9FRV6_PHYNI</name>
<keyword evidence="4" id="KW-1185">Reference proteome</keyword>
<feature type="coiled-coil region" evidence="1">
    <location>
        <begin position="204"/>
        <end position="269"/>
    </location>
</feature>
<dbReference type="OrthoDB" id="78236at2759"/>
<feature type="compositionally biased region" description="Polar residues" evidence="2">
    <location>
        <begin position="350"/>
        <end position="367"/>
    </location>
</feature>
<evidence type="ECO:0008006" key="5">
    <source>
        <dbReference type="Google" id="ProtNLM"/>
    </source>
</evidence>
<organism evidence="3 4">
    <name type="scientific">Phytophthora nicotianae P1569</name>
    <dbReference type="NCBI Taxonomy" id="1317065"/>
    <lineage>
        <taxon>Eukaryota</taxon>
        <taxon>Sar</taxon>
        <taxon>Stramenopiles</taxon>
        <taxon>Oomycota</taxon>
        <taxon>Peronosporomycetes</taxon>
        <taxon>Peronosporales</taxon>
        <taxon>Peronosporaceae</taxon>
        <taxon>Phytophthora</taxon>
    </lineage>
</organism>
<feature type="region of interest" description="Disordered" evidence="2">
    <location>
        <begin position="350"/>
        <end position="369"/>
    </location>
</feature>
<feature type="compositionally biased region" description="Polar residues" evidence="2">
    <location>
        <begin position="117"/>
        <end position="127"/>
    </location>
</feature>
<evidence type="ECO:0000313" key="4">
    <source>
        <dbReference type="Proteomes" id="UP000018721"/>
    </source>
</evidence>
<gene>
    <name evidence="3" type="ORF">F443_02924</name>
</gene>